<organism evidence="2">
    <name type="scientific">human gut metagenome</name>
    <dbReference type="NCBI Taxonomy" id="408170"/>
    <lineage>
        <taxon>unclassified sequences</taxon>
        <taxon>metagenomes</taxon>
        <taxon>organismal metagenomes</taxon>
    </lineage>
</organism>
<keyword evidence="1" id="KW-1133">Transmembrane helix</keyword>
<reference evidence="2" key="1">
    <citation type="journal article" date="2013" name="Environ. Microbiol.">
        <title>Microbiota from the distal guts of lean and obese adolescents exhibit partial functional redundancy besides clear differences in community structure.</title>
        <authorList>
            <person name="Ferrer M."/>
            <person name="Ruiz A."/>
            <person name="Lanza F."/>
            <person name="Haange S.B."/>
            <person name="Oberbach A."/>
            <person name="Till H."/>
            <person name="Bargiela R."/>
            <person name="Campoy C."/>
            <person name="Segura M.T."/>
            <person name="Richter M."/>
            <person name="von Bergen M."/>
            <person name="Seifert J."/>
            <person name="Suarez A."/>
        </authorList>
    </citation>
    <scope>NUCLEOTIDE SEQUENCE</scope>
</reference>
<dbReference type="AlphaFoldDB" id="K1RSQ8"/>
<accession>K1RSQ8</accession>
<feature type="transmembrane region" description="Helical" evidence="1">
    <location>
        <begin position="29"/>
        <end position="51"/>
    </location>
</feature>
<keyword evidence="1" id="KW-0812">Transmembrane</keyword>
<sequence>MQKSVQVRTPLYAAAYWQQAADEFKNIRVLAFAGMVTALAIILESFPIYLLGQSLKI</sequence>
<name>K1RSQ8_9ZZZZ</name>
<feature type="non-terminal residue" evidence="2">
    <location>
        <position position="57"/>
    </location>
</feature>
<evidence type="ECO:0000256" key="1">
    <source>
        <dbReference type="SAM" id="Phobius"/>
    </source>
</evidence>
<evidence type="ECO:0000313" key="2">
    <source>
        <dbReference type="EMBL" id="EKC46519.1"/>
    </source>
</evidence>
<comment type="caution">
    <text evidence="2">The sequence shown here is derived from an EMBL/GenBank/DDBJ whole genome shotgun (WGS) entry which is preliminary data.</text>
</comment>
<protein>
    <submittedName>
        <fullName evidence="2">Uncharacterized protein</fullName>
    </submittedName>
</protein>
<keyword evidence="1" id="KW-0472">Membrane</keyword>
<dbReference type="EMBL" id="AJWZ01011094">
    <property type="protein sequence ID" value="EKC46519.1"/>
    <property type="molecule type" value="Genomic_DNA"/>
</dbReference>
<gene>
    <name evidence="2" type="ORF">OBE_16212</name>
</gene>
<proteinExistence type="predicted"/>